<reference evidence="1 2" key="1">
    <citation type="submission" date="2022-01" db="EMBL/GenBank/DDBJ databases">
        <authorList>
            <person name="Xiong W."/>
            <person name="Schranz E."/>
        </authorList>
    </citation>
    <scope>NUCLEOTIDE SEQUENCE [LARGE SCALE GENOMIC DNA]</scope>
</reference>
<dbReference type="Proteomes" id="UP001157418">
    <property type="component" value="Unassembled WGS sequence"/>
</dbReference>
<name>A0AAU9LZ11_9ASTR</name>
<comment type="caution">
    <text evidence="1">The sequence shown here is derived from an EMBL/GenBank/DDBJ whole genome shotgun (WGS) entry which is preliminary data.</text>
</comment>
<evidence type="ECO:0000313" key="1">
    <source>
        <dbReference type="EMBL" id="CAH1419652.1"/>
    </source>
</evidence>
<evidence type="ECO:0000313" key="2">
    <source>
        <dbReference type="Proteomes" id="UP001157418"/>
    </source>
</evidence>
<dbReference type="AlphaFoldDB" id="A0AAU9LZ11"/>
<protein>
    <recommendedName>
        <fullName evidence="3">Receptor-interacting protein</fullName>
    </recommendedName>
</protein>
<dbReference type="PANTHER" id="PTHR36382">
    <property type="entry name" value="OSJNBA0043L09.26 PROTEIN"/>
    <property type="match status" value="1"/>
</dbReference>
<evidence type="ECO:0008006" key="3">
    <source>
        <dbReference type="Google" id="ProtNLM"/>
    </source>
</evidence>
<gene>
    <name evidence="1" type="ORF">LVIROSA_LOCUS7169</name>
</gene>
<dbReference type="PANTHER" id="PTHR36382:SF2">
    <property type="entry name" value="OS04G0635700 PROTEIN"/>
    <property type="match status" value="1"/>
</dbReference>
<proteinExistence type="predicted"/>
<sequence length="171" mass="19420">MKQKDQISTKCESVIIKNLRDLAAINKKQAAMVFSDHGFDSTTGLKKLDDKSNQTEESLRTVIIKPRKRTRLALRASVDEQEEKKSSEKRSFLTLEEAGLVEMSGLSSHEGFLCRLTISSLNLLRVIGEQEGCSIEELNAGKVCDWFLKDKLKREQNLDAVLEWDESNFQL</sequence>
<keyword evidence="2" id="KW-1185">Reference proteome</keyword>
<accession>A0AAU9LZ11</accession>
<organism evidence="1 2">
    <name type="scientific">Lactuca virosa</name>
    <dbReference type="NCBI Taxonomy" id="75947"/>
    <lineage>
        <taxon>Eukaryota</taxon>
        <taxon>Viridiplantae</taxon>
        <taxon>Streptophyta</taxon>
        <taxon>Embryophyta</taxon>
        <taxon>Tracheophyta</taxon>
        <taxon>Spermatophyta</taxon>
        <taxon>Magnoliopsida</taxon>
        <taxon>eudicotyledons</taxon>
        <taxon>Gunneridae</taxon>
        <taxon>Pentapetalae</taxon>
        <taxon>asterids</taxon>
        <taxon>campanulids</taxon>
        <taxon>Asterales</taxon>
        <taxon>Asteraceae</taxon>
        <taxon>Cichorioideae</taxon>
        <taxon>Cichorieae</taxon>
        <taxon>Lactucinae</taxon>
        <taxon>Lactuca</taxon>
    </lineage>
</organism>
<dbReference type="EMBL" id="CAKMRJ010000456">
    <property type="protein sequence ID" value="CAH1419652.1"/>
    <property type="molecule type" value="Genomic_DNA"/>
</dbReference>